<gene>
    <name evidence="5" type="ORF">POM88_051420</name>
</gene>
<accession>A0AAD8H0E8</accession>
<organism evidence="5 6">
    <name type="scientific">Heracleum sosnowskyi</name>
    <dbReference type="NCBI Taxonomy" id="360622"/>
    <lineage>
        <taxon>Eukaryota</taxon>
        <taxon>Viridiplantae</taxon>
        <taxon>Streptophyta</taxon>
        <taxon>Embryophyta</taxon>
        <taxon>Tracheophyta</taxon>
        <taxon>Spermatophyta</taxon>
        <taxon>Magnoliopsida</taxon>
        <taxon>eudicotyledons</taxon>
        <taxon>Gunneridae</taxon>
        <taxon>Pentapetalae</taxon>
        <taxon>asterids</taxon>
        <taxon>campanulids</taxon>
        <taxon>Apiales</taxon>
        <taxon>Apiaceae</taxon>
        <taxon>Apioideae</taxon>
        <taxon>apioid superclade</taxon>
        <taxon>Tordylieae</taxon>
        <taxon>Tordyliinae</taxon>
        <taxon>Heracleum</taxon>
    </lineage>
</organism>
<reference evidence="5" key="2">
    <citation type="submission" date="2023-05" db="EMBL/GenBank/DDBJ databases">
        <authorList>
            <person name="Schelkunov M.I."/>
        </authorList>
    </citation>
    <scope>NUCLEOTIDE SEQUENCE</scope>
    <source>
        <strain evidence="5">Hsosn_3</strain>
        <tissue evidence="5">Leaf</tissue>
    </source>
</reference>
<dbReference type="AlphaFoldDB" id="A0AAD8H0E8"/>
<evidence type="ECO:0000259" key="4">
    <source>
        <dbReference type="Pfam" id="PF10551"/>
    </source>
</evidence>
<dbReference type="PANTHER" id="PTHR31973">
    <property type="entry name" value="POLYPROTEIN, PUTATIVE-RELATED"/>
    <property type="match status" value="1"/>
</dbReference>
<proteinExistence type="predicted"/>
<comment type="caution">
    <text evidence="5">The sequence shown here is derived from an EMBL/GenBank/DDBJ whole genome shotgun (WGS) entry which is preliminary data.</text>
</comment>
<dbReference type="PANTHER" id="PTHR31973:SF187">
    <property type="entry name" value="MUTATOR TRANSPOSASE MUDRA PROTEIN"/>
    <property type="match status" value="1"/>
</dbReference>
<dbReference type="GO" id="GO:0006313">
    <property type="term" value="P:DNA transposition"/>
    <property type="evidence" value="ECO:0007669"/>
    <property type="project" value="InterPro"/>
</dbReference>
<evidence type="ECO:0000313" key="6">
    <source>
        <dbReference type="Proteomes" id="UP001237642"/>
    </source>
</evidence>
<evidence type="ECO:0000256" key="3">
    <source>
        <dbReference type="ARBA" id="ARBA00023172"/>
    </source>
</evidence>
<evidence type="ECO:0000313" key="5">
    <source>
        <dbReference type="EMBL" id="KAK1358164.1"/>
    </source>
</evidence>
<sequence>MTWLIRDVDHGGGGSFGAETPDYGGNSDLFTIKLHIGGHFSSKPKAYIDDVGIFNSGAWTFISDRQKGLINALENVVPNAEHRFCVMHLYNNMVKDHKGRGVRDLLWKAARASNEYMFNKHMTAL</sequence>
<dbReference type="InterPro" id="IPR001207">
    <property type="entry name" value="Transposase_mutator"/>
</dbReference>
<keyword evidence="1" id="KW-0815">Transposition</keyword>
<dbReference type="GO" id="GO:0004803">
    <property type="term" value="F:transposase activity"/>
    <property type="evidence" value="ECO:0007669"/>
    <property type="project" value="InterPro"/>
</dbReference>
<dbReference type="InterPro" id="IPR018289">
    <property type="entry name" value="MULE_transposase_dom"/>
</dbReference>
<dbReference type="Proteomes" id="UP001237642">
    <property type="component" value="Unassembled WGS sequence"/>
</dbReference>
<dbReference type="EMBL" id="JAUIZM010000011">
    <property type="protein sequence ID" value="KAK1358164.1"/>
    <property type="molecule type" value="Genomic_DNA"/>
</dbReference>
<keyword evidence="3" id="KW-0233">DNA recombination</keyword>
<reference evidence="5" key="1">
    <citation type="submission" date="2023-02" db="EMBL/GenBank/DDBJ databases">
        <title>Genome of toxic invasive species Heracleum sosnowskyi carries increased number of genes despite the absence of recent whole-genome duplications.</title>
        <authorList>
            <person name="Schelkunov M."/>
            <person name="Shtratnikova V."/>
            <person name="Makarenko M."/>
            <person name="Klepikova A."/>
            <person name="Omelchenko D."/>
            <person name="Novikova G."/>
            <person name="Obukhova E."/>
            <person name="Bogdanov V."/>
            <person name="Penin A."/>
            <person name="Logacheva M."/>
        </authorList>
    </citation>
    <scope>NUCLEOTIDE SEQUENCE</scope>
    <source>
        <strain evidence="5">Hsosn_3</strain>
        <tissue evidence="5">Leaf</tissue>
    </source>
</reference>
<evidence type="ECO:0000256" key="2">
    <source>
        <dbReference type="ARBA" id="ARBA00023125"/>
    </source>
</evidence>
<name>A0AAD8H0E8_9APIA</name>
<feature type="domain" description="MULE transposase" evidence="4">
    <location>
        <begin position="60"/>
        <end position="92"/>
    </location>
</feature>
<dbReference type="GO" id="GO:0003677">
    <property type="term" value="F:DNA binding"/>
    <property type="evidence" value="ECO:0007669"/>
    <property type="project" value="UniProtKB-KW"/>
</dbReference>
<dbReference type="Pfam" id="PF10551">
    <property type="entry name" value="MULE"/>
    <property type="match status" value="1"/>
</dbReference>
<keyword evidence="6" id="KW-1185">Reference proteome</keyword>
<evidence type="ECO:0000256" key="1">
    <source>
        <dbReference type="ARBA" id="ARBA00022578"/>
    </source>
</evidence>
<dbReference type="PROSITE" id="PS01007">
    <property type="entry name" value="TRANSPOSASE_MUTATOR"/>
    <property type="match status" value="1"/>
</dbReference>
<protein>
    <recommendedName>
        <fullName evidence="4">MULE transposase domain-containing protein</fullName>
    </recommendedName>
</protein>
<keyword evidence="2" id="KW-0238">DNA-binding</keyword>